<accession>A0A2S9YV20</accession>
<sequence>MRIYLVRHGESRGNVDKDVHREMADHAIPLSSRGHEQAAAAGRYLGQALVQLRDGPFQGAQPHVRLWVSPYRRTRETADGIEAGVAEAGGWVTDRCEHMLLCEQQFGLFDGVPDEELAELFPAEHAHYAKQEAFEGRFWARMPLGESRFDVATRVHQAFGTFHRDAERHGIEHLIVVCHGVTLRAFLMMWLHRSPEWFEAEPNPHNCAVRLVVGSEDLGTVFPGFPREG</sequence>
<dbReference type="GO" id="GO:0003824">
    <property type="term" value="F:catalytic activity"/>
    <property type="evidence" value="ECO:0007669"/>
    <property type="project" value="InterPro"/>
</dbReference>
<dbReference type="PROSITE" id="PS00175">
    <property type="entry name" value="PG_MUTASE"/>
    <property type="match status" value="1"/>
</dbReference>
<dbReference type="AlphaFoldDB" id="A0A2S9YV20"/>
<dbReference type="PIRSF" id="PIRSF000709">
    <property type="entry name" value="6PFK_2-Ptase"/>
    <property type="match status" value="1"/>
</dbReference>
<protein>
    <submittedName>
        <fullName evidence="1">Bifunctional RNase H/acid phosphatase</fullName>
    </submittedName>
</protein>
<dbReference type="InterPro" id="IPR001345">
    <property type="entry name" value="PG/BPGM_mutase_AS"/>
</dbReference>
<comment type="caution">
    <text evidence="1">The sequence shown here is derived from an EMBL/GenBank/DDBJ whole genome shotgun (WGS) entry which is preliminary data.</text>
</comment>
<dbReference type="Gene3D" id="3.40.50.1240">
    <property type="entry name" value="Phosphoglycerate mutase-like"/>
    <property type="match status" value="1"/>
</dbReference>
<dbReference type="InterPro" id="IPR052765">
    <property type="entry name" value="PGM-Related"/>
</dbReference>
<dbReference type="Pfam" id="PF00300">
    <property type="entry name" value="His_Phos_1"/>
    <property type="match status" value="1"/>
</dbReference>
<gene>
    <name evidence="1" type="ORF">ENSA7_13320</name>
</gene>
<name>A0A2S9YV20_9BACT</name>
<dbReference type="SUPFAM" id="SSF53254">
    <property type="entry name" value="Phosphoglycerate mutase-like"/>
    <property type="match status" value="1"/>
</dbReference>
<dbReference type="EMBL" id="PVNL01000032">
    <property type="protein sequence ID" value="PRQ08933.1"/>
    <property type="molecule type" value="Genomic_DNA"/>
</dbReference>
<dbReference type="InterPro" id="IPR029033">
    <property type="entry name" value="His_PPase_superfam"/>
</dbReference>
<dbReference type="PANTHER" id="PTHR46192">
    <property type="entry name" value="BROAD-RANGE ACID PHOSPHATASE DET1"/>
    <property type="match status" value="1"/>
</dbReference>
<organism evidence="1 2">
    <name type="scientific">Enhygromyxa salina</name>
    <dbReference type="NCBI Taxonomy" id="215803"/>
    <lineage>
        <taxon>Bacteria</taxon>
        <taxon>Pseudomonadati</taxon>
        <taxon>Myxococcota</taxon>
        <taxon>Polyangia</taxon>
        <taxon>Nannocystales</taxon>
        <taxon>Nannocystaceae</taxon>
        <taxon>Enhygromyxa</taxon>
    </lineage>
</organism>
<evidence type="ECO:0000313" key="2">
    <source>
        <dbReference type="Proteomes" id="UP000238823"/>
    </source>
</evidence>
<reference evidence="1 2" key="1">
    <citation type="submission" date="2018-03" db="EMBL/GenBank/DDBJ databases">
        <title>Draft Genome Sequences of the Obligatory Marine Myxobacteria Enhygromyxa salina SWB007.</title>
        <authorList>
            <person name="Poehlein A."/>
            <person name="Moghaddam J.A."/>
            <person name="Harms H."/>
            <person name="Alanjari M."/>
            <person name="Koenig G.M."/>
            <person name="Daniel R."/>
            <person name="Schaeberle T.F."/>
        </authorList>
    </citation>
    <scope>NUCLEOTIDE SEQUENCE [LARGE SCALE GENOMIC DNA]</scope>
    <source>
        <strain evidence="1 2">SWB007</strain>
    </source>
</reference>
<dbReference type="CDD" id="cd07067">
    <property type="entry name" value="HP_PGM_like"/>
    <property type="match status" value="1"/>
</dbReference>
<proteinExistence type="predicted"/>
<evidence type="ECO:0000313" key="1">
    <source>
        <dbReference type="EMBL" id="PRQ08933.1"/>
    </source>
</evidence>
<dbReference type="SMART" id="SM00855">
    <property type="entry name" value="PGAM"/>
    <property type="match status" value="1"/>
</dbReference>
<dbReference type="RefSeq" id="WP_181233319.1">
    <property type="nucleotide sequence ID" value="NZ_PVNL01000032.1"/>
</dbReference>
<dbReference type="InterPro" id="IPR013078">
    <property type="entry name" value="His_Pase_superF_clade-1"/>
</dbReference>
<dbReference type="Proteomes" id="UP000238823">
    <property type="component" value="Unassembled WGS sequence"/>
</dbReference>